<evidence type="ECO:0000259" key="4">
    <source>
        <dbReference type="SMART" id="SM00984"/>
    </source>
</evidence>
<evidence type="ECO:0000256" key="3">
    <source>
        <dbReference type="PIRNR" id="PIRNR000124"/>
    </source>
</evidence>
<comment type="caution">
    <text evidence="5">The sequence shown here is derived from an EMBL/GenBank/DDBJ whole genome shotgun (WGS) entry which is preliminary data.</text>
</comment>
<dbReference type="Proteomes" id="UP000603904">
    <property type="component" value="Unassembled WGS sequence"/>
</dbReference>
<dbReference type="PIRSF" id="PIRSF000124">
    <property type="entry name" value="UDPglc_GDPman_dh"/>
    <property type="match status" value="1"/>
</dbReference>
<dbReference type="InterPro" id="IPR036220">
    <property type="entry name" value="UDP-Glc/GDP-Man_DH_C_sf"/>
</dbReference>
<dbReference type="PIRSF" id="PIRSF500136">
    <property type="entry name" value="UDP_ManNAc_DH"/>
    <property type="match status" value="1"/>
</dbReference>
<dbReference type="InterPro" id="IPR036291">
    <property type="entry name" value="NAD(P)-bd_dom_sf"/>
</dbReference>
<keyword evidence="1" id="KW-0560">Oxidoreductase</keyword>
<dbReference type="SUPFAM" id="SSF52413">
    <property type="entry name" value="UDP-glucose/GDP-mannose dehydrogenase C-terminal domain"/>
    <property type="match status" value="1"/>
</dbReference>
<evidence type="ECO:0000313" key="5">
    <source>
        <dbReference type="EMBL" id="GIH38389.1"/>
    </source>
</evidence>
<gene>
    <name evidence="5" type="ORF">Mco01_13890</name>
</gene>
<reference evidence="5 6" key="1">
    <citation type="submission" date="2021-01" db="EMBL/GenBank/DDBJ databases">
        <title>Whole genome shotgun sequence of Microbispora corallina NBRC 16416.</title>
        <authorList>
            <person name="Komaki H."/>
            <person name="Tamura T."/>
        </authorList>
    </citation>
    <scope>NUCLEOTIDE SEQUENCE [LARGE SCALE GENOMIC DNA]</scope>
    <source>
        <strain evidence="5 6">NBRC 16416</strain>
    </source>
</reference>
<dbReference type="SMART" id="SM00984">
    <property type="entry name" value="UDPG_MGDP_dh_C"/>
    <property type="match status" value="1"/>
</dbReference>
<dbReference type="SUPFAM" id="SSF51735">
    <property type="entry name" value="NAD(P)-binding Rossmann-fold domains"/>
    <property type="match status" value="1"/>
</dbReference>
<dbReference type="PANTHER" id="PTHR43491">
    <property type="entry name" value="UDP-N-ACETYL-D-MANNOSAMINE DEHYDROGENASE"/>
    <property type="match status" value="1"/>
</dbReference>
<proteinExistence type="inferred from homology"/>
<organism evidence="5 6">
    <name type="scientific">Microbispora corallina</name>
    <dbReference type="NCBI Taxonomy" id="83302"/>
    <lineage>
        <taxon>Bacteria</taxon>
        <taxon>Bacillati</taxon>
        <taxon>Actinomycetota</taxon>
        <taxon>Actinomycetes</taxon>
        <taxon>Streptosporangiales</taxon>
        <taxon>Streptosporangiaceae</taxon>
        <taxon>Microbispora</taxon>
    </lineage>
</organism>
<dbReference type="InterPro" id="IPR014026">
    <property type="entry name" value="UDP-Glc/GDP-Man_DH_dimer"/>
</dbReference>
<dbReference type="InterPro" id="IPR017476">
    <property type="entry name" value="UDP-Glc/GDP-Man"/>
</dbReference>
<dbReference type="InterPro" id="IPR008927">
    <property type="entry name" value="6-PGluconate_DH-like_C_sf"/>
</dbReference>
<dbReference type="Gene3D" id="3.40.50.720">
    <property type="entry name" value="NAD(P)-binding Rossmann-like Domain"/>
    <property type="match status" value="2"/>
</dbReference>
<dbReference type="Pfam" id="PF00984">
    <property type="entry name" value="UDPG_MGDP_dh"/>
    <property type="match status" value="1"/>
</dbReference>
<evidence type="ECO:0000256" key="2">
    <source>
        <dbReference type="ARBA" id="ARBA00023027"/>
    </source>
</evidence>
<dbReference type="InterPro" id="IPR001732">
    <property type="entry name" value="UDP-Glc/GDP-Man_DH_N"/>
</dbReference>
<dbReference type="SUPFAM" id="SSF48179">
    <property type="entry name" value="6-phosphogluconate dehydrogenase C-terminal domain-like"/>
    <property type="match status" value="1"/>
</dbReference>
<evidence type="ECO:0000256" key="1">
    <source>
        <dbReference type="ARBA" id="ARBA00023002"/>
    </source>
</evidence>
<evidence type="ECO:0000313" key="6">
    <source>
        <dbReference type="Proteomes" id="UP000603904"/>
    </source>
</evidence>
<name>A0ABQ4FU90_9ACTN</name>
<dbReference type="Pfam" id="PF03721">
    <property type="entry name" value="UDPG_MGDP_dh_N"/>
    <property type="match status" value="1"/>
</dbReference>
<feature type="domain" description="UDP-glucose/GDP-mannose dehydrogenase C-terminal" evidence="4">
    <location>
        <begin position="318"/>
        <end position="400"/>
    </location>
</feature>
<dbReference type="PANTHER" id="PTHR43491:SF1">
    <property type="entry name" value="UDP-N-ACETYL-D-MANNOSAMINE DEHYDROGENASE"/>
    <property type="match status" value="1"/>
</dbReference>
<dbReference type="InterPro" id="IPR028359">
    <property type="entry name" value="UDP_ManNAc/GlcNAc_DH"/>
</dbReference>
<dbReference type="InterPro" id="IPR014027">
    <property type="entry name" value="UDP-Glc/GDP-Man_DH_C"/>
</dbReference>
<accession>A0ABQ4FU90</accession>
<dbReference type="RefSeq" id="WP_204055984.1">
    <property type="nucleotide sequence ID" value="NZ_BAAAGP010000005.1"/>
</dbReference>
<keyword evidence="2" id="KW-0520">NAD</keyword>
<dbReference type="NCBIfam" id="TIGR03026">
    <property type="entry name" value="NDP-sugDHase"/>
    <property type="match status" value="1"/>
</dbReference>
<protein>
    <submittedName>
        <fullName evidence="5">UDP-N-acetyl-D-glucosamine dehydrogenase</fullName>
    </submittedName>
</protein>
<sequence>MSEKLVVVGQGAAGLPLAMRAVEAGFRVVGVDADEWLVKRLNAGEPCDGADESALAAAHASGRYTATAGYADAADFDVCAVTVPVRMRGGAPDLDALTDVGERIAPLLRPGATVVLESTAYPGTTEEWLGPLLEDGSGLAPGEDFHLGYSPARREPGNPRWRLANIPRLVSGVGPAALERVTAFYGRLVREVVPVSSPRTAELAGLLETVFTHVNTALANEVSLFAAQLGVDAWEAVEAASTRPFGYLRFAPSPGLDAPCLPLDASLLPWRVRRGGDRTFRLVELANDVNEHMADEVVARLGRALNRRCRSIRGSRILLLGLTPIEVPKALCRLGARVRAADPGAADLLLPAGIELVEPANAELARADAVVVLSGDDCFDYDRVQRASRFVFDTRDRCRGANVERL</sequence>
<dbReference type="EMBL" id="BOOC01000003">
    <property type="protein sequence ID" value="GIH38389.1"/>
    <property type="molecule type" value="Genomic_DNA"/>
</dbReference>
<comment type="similarity">
    <text evidence="3">Belongs to the UDP-glucose/GDP-mannose dehydrogenase family.</text>
</comment>
<keyword evidence="6" id="KW-1185">Reference proteome</keyword>